<dbReference type="EMBL" id="DS999641">
    <property type="protein sequence ID" value="EFE65988.2"/>
    <property type="molecule type" value="Genomic_DNA"/>
</dbReference>
<evidence type="ECO:0000313" key="4">
    <source>
        <dbReference type="Proteomes" id="UP000003824"/>
    </source>
</evidence>
<evidence type="ECO:0000256" key="1">
    <source>
        <dbReference type="SAM" id="MobiDB-lite"/>
    </source>
</evidence>
<dbReference type="AlphaFoldDB" id="D6A637"/>
<organism evidence="3 4">
    <name type="scientific">Streptomyces viridosporus (strain ATCC 14672 / DSM 40746 / JCM 4963 / KCTC 9882 / NRRL B-12104 / FH 1290)</name>
    <name type="common">Streptomyces ghanaensis</name>
    <dbReference type="NCBI Taxonomy" id="566461"/>
    <lineage>
        <taxon>Bacteria</taxon>
        <taxon>Bacillati</taxon>
        <taxon>Actinomycetota</taxon>
        <taxon>Actinomycetes</taxon>
        <taxon>Kitasatosporales</taxon>
        <taxon>Streptomycetaceae</taxon>
        <taxon>Streptomyces</taxon>
    </lineage>
</organism>
<evidence type="ECO:0000313" key="3">
    <source>
        <dbReference type="EMBL" id="EFE65988.2"/>
    </source>
</evidence>
<name>D6A637_STRV1</name>
<sequence>MPFRAWLTGQLTLASSAAAWKAASSAPGTVPSTVRWMPVMPSPGTKVTSAEVVRRVGGVPALSRMLEKAIEKQLECAAAISSSGLVLPLASSARDAQVTGCSPMLPEESKETTPLPLKRLPSQTVCAERVVAMTHPFESVRPCVRPCSVREPGHRVPGSIRSHSGSAHPEDRSSHGERIPGAGRGGAGRKGVRPRAAGPVPPAVPPRPPPSASAAARGGPARHRRVPLRRRPAGTA</sequence>
<protein>
    <submittedName>
        <fullName evidence="3">Uncharacterized protein</fullName>
    </submittedName>
</protein>
<dbReference type="Proteomes" id="UP000003824">
    <property type="component" value="Unassembled WGS sequence"/>
</dbReference>
<feature type="signal peptide" evidence="2">
    <location>
        <begin position="1"/>
        <end position="22"/>
    </location>
</feature>
<evidence type="ECO:0000256" key="2">
    <source>
        <dbReference type="SAM" id="SignalP"/>
    </source>
</evidence>
<accession>D6A637</accession>
<keyword evidence="2" id="KW-0732">Signal</keyword>
<reference evidence="4" key="1">
    <citation type="submission" date="2008-12" db="EMBL/GenBank/DDBJ databases">
        <title>Annotation of Streptomyces ghanaensis ATCC 14672.</title>
        <authorList>
            <consortium name="The Broad Institute Genome Sequencing Platform"/>
            <consortium name="Broad Institute Microbial Sequencing Center"/>
            <person name="Fischbach M."/>
            <person name="Ward D."/>
            <person name="Young S."/>
            <person name="Kodira C.D."/>
            <person name="Zeng Q."/>
            <person name="Koehrsen M."/>
            <person name="Godfrey P."/>
            <person name="Alvarado L."/>
            <person name="Berlin A.M."/>
            <person name="Borenstein D."/>
            <person name="Chen Z."/>
            <person name="Engels R."/>
            <person name="Freedman E."/>
            <person name="Gellesch M."/>
            <person name="Goldberg J."/>
            <person name="Griggs A."/>
            <person name="Gujja S."/>
            <person name="Heiman D.I."/>
            <person name="Hepburn T.A."/>
            <person name="Howarth C."/>
            <person name="Jen D."/>
            <person name="Larson L."/>
            <person name="Lewis B."/>
            <person name="Mehta T."/>
            <person name="Park D."/>
            <person name="Pearson M."/>
            <person name="Roberts A."/>
            <person name="Saif S."/>
            <person name="Shea T.D."/>
            <person name="Shenoy N."/>
            <person name="Sisk P."/>
            <person name="Stolte C."/>
            <person name="Sykes S.N."/>
            <person name="Walk T."/>
            <person name="White J."/>
            <person name="Yandava C."/>
            <person name="Straight P."/>
            <person name="Clardy J."/>
            <person name="Hung D."/>
            <person name="Kolter R."/>
            <person name="Mekalanos J."/>
            <person name="Walker S."/>
            <person name="Walsh C.T."/>
            <person name="Wieland B.L.C."/>
            <person name="Ilzarbe M."/>
            <person name="Galagan J."/>
            <person name="Nusbaum C."/>
            <person name="Birren B."/>
        </authorList>
    </citation>
    <scope>NUCLEOTIDE SEQUENCE [LARGE SCALE GENOMIC DNA]</scope>
    <source>
        <strain evidence="4">ATCC 14672 / DSM 40746 / JCM 4963 / KCTC 9882 / NRRL B-12104 / FH 1290</strain>
    </source>
</reference>
<feature type="compositionally biased region" description="Basic and acidic residues" evidence="1">
    <location>
        <begin position="168"/>
        <end position="178"/>
    </location>
</feature>
<gene>
    <name evidence="3" type="ORF">SSFG_01241</name>
</gene>
<feature type="compositionally biased region" description="Basic residues" evidence="1">
    <location>
        <begin position="220"/>
        <end position="236"/>
    </location>
</feature>
<feature type="compositionally biased region" description="Pro residues" evidence="1">
    <location>
        <begin position="199"/>
        <end position="211"/>
    </location>
</feature>
<feature type="region of interest" description="Disordered" evidence="1">
    <location>
        <begin position="145"/>
        <end position="236"/>
    </location>
</feature>
<proteinExistence type="predicted"/>
<feature type="chain" id="PRO_5003080820" evidence="2">
    <location>
        <begin position="23"/>
        <end position="236"/>
    </location>
</feature>